<protein>
    <submittedName>
        <fullName evidence="2">Uncharacterized protein</fullName>
    </submittedName>
</protein>
<dbReference type="AlphaFoldDB" id="A0AAE0UDC1"/>
<keyword evidence="1" id="KW-0472">Membrane</keyword>
<evidence type="ECO:0000313" key="3">
    <source>
        <dbReference type="Proteomes" id="UP001281003"/>
    </source>
</evidence>
<keyword evidence="3" id="KW-1185">Reference proteome</keyword>
<reference evidence="2" key="2">
    <citation type="submission" date="2023-07" db="EMBL/GenBank/DDBJ databases">
        <authorList>
            <consortium name="Lawrence Berkeley National Laboratory"/>
            <person name="Haridas S."/>
            <person name="Hensen N."/>
            <person name="Bonometti L."/>
            <person name="Westerberg I."/>
            <person name="Brannstrom I.O."/>
            <person name="Guillou S."/>
            <person name="Cros-Aarteil S."/>
            <person name="Calhoun S."/>
            <person name="Kuo A."/>
            <person name="Mondo S."/>
            <person name="Pangilinan J."/>
            <person name="Riley R."/>
            <person name="LaButti K."/>
            <person name="Andreopoulos B."/>
            <person name="Lipzen A."/>
            <person name="Chen C."/>
            <person name="Yanf M."/>
            <person name="Daum C."/>
            <person name="Ng V."/>
            <person name="Clum A."/>
            <person name="Steindorff A."/>
            <person name="Ohm R."/>
            <person name="Martin F."/>
            <person name="Silar P."/>
            <person name="Natvig D."/>
            <person name="Lalanne C."/>
            <person name="Gautier V."/>
            <person name="Ament-velasquez S.L."/>
            <person name="Kruys A."/>
            <person name="Hutchinson M.I."/>
            <person name="Powell A.J."/>
            <person name="Barry K."/>
            <person name="Miller A.N."/>
            <person name="Grigoriev I.V."/>
            <person name="Debuchy R."/>
            <person name="Gladieux P."/>
            <person name="Thoren M.H."/>
            <person name="Johannesson H."/>
        </authorList>
    </citation>
    <scope>NUCLEOTIDE SEQUENCE</scope>
    <source>
        <strain evidence="2">FGSC 1904</strain>
    </source>
</reference>
<keyword evidence="1" id="KW-1133">Transmembrane helix</keyword>
<dbReference type="EMBL" id="JAUTDP010000004">
    <property type="protein sequence ID" value="KAK3399610.1"/>
    <property type="molecule type" value="Genomic_DNA"/>
</dbReference>
<dbReference type="Proteomes" id="UP001281003">
    <property type="component" value="Unassembled WGS sequence"/>
</dbReference>
<feature type="transmembrane region" description="Helical" evidence="1">
    <location>
        <begin position="12"/>
        <end position="34"/>
    </location>
</feature>
<gene>
    <name evidence="2" type="ORF">B0T20DRAFT_391170</name>
</gene>
<organism evidence="2 3">
    <name type="scientific">Sordaria brevicollis</name>
    <dbReference type="NCBI Taxonomy" id="83679"/>
    <lineage>
        <taxon>Eukaryota</taxon>
        <taxon>Fungi</taxon>
        <taxon>Dikarya</taxon>
        <taxon>Ascomycota</taxon>
        <taxon>Pezizomycotina</taxon>
        <taxon>Sordariomycetes</taxon>
        <taxon>Sordariomycetidae</taxon>
        <taxon>Sordariales</taxon>
        <taxon>Sordariaceae</taxon>
        <taxon>Sordaria</taxon>
    </lineage>
</organism>
<evidence type="ECO:0000256" key="1">
    <source>
        <dbReference type="SAM" id="Phobius"/>
    </source>
</evidence>
<evidence type="ECO:0000313" key="2">
    <source>
        <dbReference type="EMBL" id="KAK3399610.1"/>
    </source>
</evidence>
<feature type="transmembrane region" description="Helical" evidence="1">
    <location>
        <begin position="40"/>
        <end position="64"/>
    </location>
</feature>
<accession>A0AAE0UDC1</accession>
<proteinExistence type="predicted"/>
<keyword evidence="1" id="KW-0812">Transmembrane</keyword>
<reference evidence="2" key="1">
    <citation type="journal article" date="2023" name="Mol. Phylogenet. Evol.">
        <title>Genome-scale phylogeny and comparative genomics of the fungal order Sordariales.</title>
        <authorList>
            <person name="Hensen N."/>
            <person name="Bonometti L."/>
            <person name="Westerberg I."/>
            <person name="Brannstrom I.O."/>
            <person name="Guillou S."/>
            <person name="Cros-Aarteil S."/>
            <person name="Calhoun S."/>
            <person name="Haridas S."/>
            <person name="Kuo A."/>
            <person name="Mondo S."/>
            <person name="Pangilinan J."/>
            <person name="Riley R."/>
            <person name="LaButti K."/>
            <person name="Andreopoulos B."/>
            <person name="Lipzen A."/>
            <person name="Chen C."/>
            <person name="Yan M."/>
            <person name="Daum C."/>
            <person name="Ng V."/>
            <person name="Clum A."/>
            <person name="Steindorff A."/>
            <person name="Ohm R.A."/>
            <person name="Martin F."/>
            <person name="Silar P."/>
            <person name="Natvig D.O."/>
            <person name="Lalanne C."/>
            <person name="Gautier V."/>
            <person name="Ament-Velasquez S.L."/>
            <person name="Kruys A."/>
            <person name="Hutchinson M.I."/>
            <person name="Powell A.J."/>
            <person name="Barry K."/>
            <person name="Miller A.N."/>
            <person name="Grigoriev I.V."/>
            <person name="Debuchy R."/>
            <person name="Gladieux P."/>
            <person name="Hiltunen Thoren M."/>
            <person name="Johannesson H."/>
        </authorList>
    </citation>
    <scope>NUCLEOTIDE SEQUENCE</scope>
    <source>
        <strain evidence="2">FGSC 1904</strain>
    </source>
</reference>
<name>A0AAE0UDC1_SORBR</name>
<sequence>MDPATPTLRLVDIVSLAVPFVCFLFISQCIGYFFLPEPNLFFITSIISLASCTIIFSLWGIIAVQKEQLAEQKMTKVLVAKADLHMLNSFQFLVEQQKQLVEAIERIEYPVKTVAWQGDVLLRKMEVPDGQRPFVPDRNIKNSFWR</sequence>
<comment type="caution">
    <text evidence="2">The sequence shown here is derived from an EMBL/GenBank/DDBJ whole genome shotgun (WGS) entry which is preliminary data.</text>
</comment>